<dbReference type="SMART" id="SM00740">
    <property type="entry name" value="PASTA"/>
    <property type="match status" value="1"/>
</dbReference>
<keyword evidence="7 17" id="KW-0378">Hydrolase</keyword>
<organism evidence="17">
    <name type="scientific">uncultured Nocardioidaceae bacterium</name>
    <dbReference type="NCBI Taxonomy" id="253824"/>
    <lineage>
        <taxon>Bacteria</taxon>
        <taxon>Bacillati</taxon>
        <taxon>Actinomycetota</taxon>
        <taxon>Actinomycetes</taxon>
        <taxon>Propionibacteriales</taxon>
        <taxon>Nocardioidaceae</taxon>
        <taxon>environmental samples</taxon>
    </lineage>
</organism>
<dbReference type="GO" id="GO:0071555">
    <property type="term" value="P:cell wall organization"/>
    <property type="evidence" value="ECO:0007669"/>
    <property type="project" value="UniProtKB-KW"/>
</dbReference>
<dbReference type="EC" id="3.4.-.-" evidence="17"/>
<keyword evidence="8" id="KW-0133">Cell shape</keyword>
<dbReference type="InterPro" id="IPR023346">
    <property type="entry name" value="Lysozyme-like_dom_sf"/>
</dbReference>
<dbReference type="InterPro" id="IPR012338">
    <property type="entry name" value="Beta-lactam/transpept-like"/>
</dbReference>
<keyword evidence="5 17" id="KW-0328">Glycosyltransferase</keyword>
<evidence type="ECO:0000256" key="7">
    <source>
        <dbReference type="ARBA" id="ARBA00022801"/>
    </source>
</evidence>
<evidence type="ECO:0000256" key="9">
    <source>
        <dbReference type="ARBA" id="ARBA00022984"/>
    </source>
</evidence>
<dbReference type="GO" id="GO:0030288">
    <property type="term" value="C:outer membrane-bounded periplasmic space"/>
    <property type="evidence" value="ECO:0007669"/>
    <property type="project" value="TreeGrafter"/>
</dbReference>
<dbReference type="Pfam" id="PF00912">
    <property type="entry name" value="Transgly"/>
    <property type="match status" value="1"/>
</dbReference>
<keyword evidence="9" id="KW-0573">Peptidoglycan synthesis</keyword>
<evidence type="ECO:0000256" key="12">
    <source>
        <dbReference type="ARBA" id="ARBA00034000"/>
    </source>
</evidence>
<name>A0A6J4NLV8_9ACTN</name>
<dbReference type="FunFam" id="1.10.3810.10:FF:000001">
    <property type="entry name" value="Penicillin-binding protein 1A"/>
    <property type="match status" value="1"/>
</dbReference>
<evidence type="ECO:0000256" key="3">
    <source>
        <dbReference type="ARBA" id="ARBA00022645"/>
    </source>
</evidence>
<evidence type="ECO:0000256" key="13">
    <source>
        <dbReference type="ARBA" id="ARBA00049902"/>
    </source>
</evidence>
<keyword evidence="15" id="KW-0472">Membrane</keyword>
<dbReference type="InterPro" id="IPR001460">
    <property type="entry name" value="PCN-bd_Tpept"/>
</dbReference>
<dbReference type="SUPFAM" id="SSF56601">
    <property type="entry name" value="beta-lactamase/transpeptidase-like"/>
    <property type="match status" value="1"/>
</dbReference>
<evidence type="ECO:0000256" key="4">
    <source>
        <dbReference type="ARBA" id="ARBA00022670"/>
    </source>
</evidence>
<dbReference type="CDD" id="cd06577">
    <property type="entry name" value="PASTA_pknB"/>
    <property type="match status" value="1"/>
</dbReference>
<gene>
    <name evidence="17" type="ORF">AVDCRST_MAG47-2690</name>
</gene>
<evidence type="ECO:0000256" key="2">
    <source>
        <dbReference type="ARBA" id="ARBA00007739"/>
    </source>
</evidence>
<comment type="catalytic activity">
    <reaction evidence="12">
        <text>Preferential cleavage: (Ac)2-L-Lys-D-Ala-|-D-Ala. Also transpeptidation of peptidyl-alanyl moieties that are N-acyl substituents of D-alanine.</text>
        <dbReference type="EC" id="3.4.16.4"/>
    </reaction>
</comment>
<dbReference type="GO" id="GO:0009002">
    <property type="term" value="F:serine-type D-Ala-D-Ala carboxypeptidase activity"/>
    <property type="evidence" value="ECO:0007669"/>
    <property type="project" value="UniProtKB-EC"/>
</dbReference>
<keyword evidence="6 17" id="KW-0808">Transferase</keyword>
<protein>
    <submittedName>
        <fullName evidence="17">Multimodular transpeptidase-transglycosylase</fullName>
        <ecNumber evidence="17">2.4.1.129</ecNumber>
        <ecNumber evidence="17">3.4.-.-</ecNumber>
    </submittedName>
</protein>
<dbReference type="GO" id="GO:0006508">
    <property type="term" value="P:proteolysis"/>
    <property type="evidence" value="ECO:0007669"/>
    <property type="project" value="UniProtKB-KW"/>
</dbReference>
<dbReference type="Gene3D" id="3.40.710.10">
    <property type="entry name" value="DD-peptidase/beta-lactamase superfamily"/>
    <property type="match status" value="1"/>
</dbReference>
<evidence type="ECO:0000256" key="8">
    <source>
        <dbReference type="ARBA" id="ARBA00022960"/>
    </source>
</evidence>
<evidence type="ECO:0000256" key="6">
    <source>
        <dbReference type="ARBA" id="ARBA00022679"/>
    </source>
</evidence>
<feature type="transmembrane region" description="Helical" evidence="15">
    <location>
        <begin position="21"/>
        <end position="52"/>
    </location>
</feature>
<sequence length="778" mass="84692">MLMVRHVQGNAGRAAKVAAVALARLLGVGLTSAIIGVLVAGLFAPLVVFIGYGSDAVSDGVRRLPQPLQVRSLAQRTTVLDRHGELLATFYDQNRVTVRLKEVAPVMRKAILAIEDWRFYEHNAIDVQGTVRALLRNSTDGAAVQGGSTITQQLVKMELVDQARNNRQVRLATEQSYARKLRELRYALAVESRRSKSWILQRYLNIAYFGDGAYGIEAAAQHYFSISADRLRLPQAAMLAGLVKNPTGYDPTNSRGSARQRRNVVLDRMADLRLISERRFRRERARGLGLRLEQRPNGCVSTVAPFFCQYVRDYLLTEEALGDTEEERAELLRAGGLTIRTTLDVRMQRAADASVRRHVYPTDQAVGAVAMVEPGTGAVRALAQSRPMGTDRSRGETFLNYTVPEEYGDAMGFQAGSTFKAFVLAAAVDQGIPLSTRIVAPQQISIPVARFRGCQGQLRSDDVWTPANSTGSGRFDLYGGTQQSVNTFFAQLELRTGLCRPYQLAQQMGIRLDDPDNQQVPSFTLGVVDTDPLSMAGAYATFAARGVHCPPRPVVSIEGAQGRLLKRYDDDCRRVLPAPVADAVNDVLRGVQEPGGFGYGAGLALGQPTAAKTGTTNTNRAVWFIGYTPDMATSAMLAGVDGQGRWKTLNGQQVGGVVIGSASGSGNAGKLWGDAMRPVQGLLPDRDFVRPDPILVRGVPVTVPDVRGLTFEEAQRRLEEIGFFVKARPSVRPSVRSPYASGTVARMRPRDGASAASGRTIALQLARRPRTQDSPRGR</sequence>
<dbReference type="PANTHER" id="PTHR32282">
    <property type="entry name" value="BINDING PROTEIN TRANSPEPTIDASE, PUTATIVE-RELATED"/>
    <property type="match status" value="1"/>
</dbReference>
<dbReference type="Pfam" id="PF00905">
    <property type="entry name" value="Transpeptidase"/>
    <property type="match status" value="1"/>
</dbReference>
<accession>A0A6J4NLV8</accession>
<evidence type="ECO:0000256" key="5">
    <source>
        <dbReference type="ARBA" id="ARBA00022676"/>
    </source>
</evidence>
<dbReference type="GO" id="GO:0008658">
    <property type="term" value="F:penicillin binding"/>
    <property type="evidence" value="ECO:0007669"/>
    <property type="project" value="InterPro"/>
</dbReference>
<evidence type="ECO:0000256" key="1">
    <source>
        <dbReference type="ARBA" id="ARBA00007090"/>
    </source>
</evidence>
<dbReference type="Gene3D" id="1.10.3810.10">
    <property type="entry name" value="Biosynthetic peptidoglycan transglycosylase-like"/>
    <property type="match status" value="1"/>
</dbReference>
<evidence type="ECO:0000256" key="14">
    <source>
        <dbReference type="SAM" id="MobiDB-lite"/>
    </source>
</evidence>
<comment type="catalytic activity">
    <reaction evidence="13">
        <text>[GlcNAc-(1-&gt;4)-Mur2Ac(oyl-L-Ala-gamma-D-Glu-L-Lys-D-Ala-D-Ala)](n)-di-trans,octa-cis-undecaprenyl diphosphate + beta-D-GlcNAc-(1-&gt;4)-Mur2Ac(oyl-L-Ala-gamma-D-Glu-L-Lys-D-Ala-D-Ala)-di-trans,octa-cis-undecaprenyl diphosphate = [GlcNAc-(1-&gt;4)-Mur2Ac(oyl-L-Ala-gamma-D-Glu-L-Lys-D-Ala-D-Ala)](n+1)-di-trans,octa-cis-undecaprenyl diphosphate + di-trans,octa-cis-undecaprenyl diphosphate + H(+)</text>
        <dbReference type="Rhea" id="RHEA:23708"/>
        <dbReference type="Rhea" id="RHEA-COMP:9602"/>
        <dbReference type="Rhea" id="RHEA-COMP:9603"/>
        <dbReference type="ChEBI" id="CHEBI:15378"/>
        <dbReference type="ChEBI" id="CHEBI:58405"/>
        <dbReference type="ChEBI" id="CHEBI:60033"/>
        <dbReference type="ChEBI" id="CHEBI:78435"/>
        <dbReference type="EC" id="2.4.99.28"/>
    </reaction>
</comment>
<keyword evidence="10" id="KW-0511">Multifunctional enzyme</keyword>
<evidence type="ECO:0000256" key="15">
    <source>
        <dbReference type="SAM" id="Phobius"/>
    </source>
</evidence>
<dbReference type="InterPro" id="IPR036950">
    <property type="entry name" value="PBP_transglycosylase"/>
</dbReference>
<keyword evidence="3" id="KW-0121">Carboxypeptidase</keyword>
<dbReference type="GO" id="GO:0009252">
    <property type="term" value="P:peptidoglycan biosynthetic process"/>
    <property type="evidence" value="ECO:0007669"/>
    <property type="project" value="UniProtKB-KW"/>
</dbReference>
<feature type="domain" description="PASTA" evidence="16">
    <location>
        <begin position="698"/>
        <end position="767"/>
    </location>
</feature>
<evidence type="ECO:0000259" key="16">
    <source>
        <dbReference type="PROSITE" id="PS51178"/>
    </source>
</evidence>
<evidence type="ECO:0000313" key="17">
    <source>
        <dbReference type="EMBL" id="CAA9388832.1"/>
    </source>
</evidence>
<reference evidence="17" key="1">
    <citation type="submission" date="2020-02" db="EMBL/GenBank/DDBJ databases">
        <authorList>
            <person name="Meier V. D."/>
        </authorList>
    </citation>
    <scope>NUCLEOTIDE SEQUENCE</scope>
    <source>
        <strain evidence="17">AVDCRST_MAG47</strain>
    </source>
</reference>
<dbReference type="AlphaFoldDB" id="A0A6J4NLV8"/>
<dbReference type="GO" id="GO:0008955">
    <property type="term" value="F:peptidoglycan glycosyltransferase activity"/>
    <property type="evidence" value="ECO:0007669"/>
    <property type="project" value="UniProtKB-EC"/>
</dbReference>
<keyword evidence="15" id="KW-0812">Transmembrane</keyword>
<dbReference type="EC" id="2.4.1.129" evidence="17"/>
<feature type="region of interest" description="Disordered" evidence="14">
    <location>
        <begin position="734"/>
        <end position="760"/>
    </location>
</feature>
<dbReference type="GO" id="GO:0008360">
    <property type="term" value="P:regulation of cell shape"/>
    <property type="evidence" value="ECO:0007669"/>
    <property type="project" value="UniProtKB-KW"/>
</dbReference>
<dbReference type="PROSITE" id="PS51178">
    <property type="entry name" value="PASTA"/>
    <property type="match status" value="1"/>
</dbReference>
<evidence type="ECO:0000256" key="11">
    <source>
        <dbReference type="ARBA" id="ARBA00023316"/>
    </source>
</evidence>
<comment type="similarity">
    <text evidence="1">In the C-terminal section; belongs to the transpeptidase family.</text>
</comment>
<dbReference type="EMBL" id="CADCUK010000174">
    <property type="protein sequence ID" value="CAA9388832.1"/>
    <property type="molecule type" value="Genomic_DNA"/>
</dbReference>
<dbReference type="Gene3D" id="3.30.10.20">
    <property type="match status" value="1"/>
</dbReference>
<dbReference type="InterPro" id="IPR050396">
    <property type="entry name" value="Glycosyltr_51/Transpeptidase"/>
</dbReference>
<keyword evidence="11" id="KW-0961">Cell wall biogenesis/degradation</keyword>
<keyword evidence="15" id="KW-1133">Transmembrane helix</keyword>
<dbReference type="InterPro" id="IPR005543">
    <property type="entry name" value="PASTA_dom"/>
</dbReference>
<keyword evidence="4" id="KW-0645">Protease</keyword>
<dbReference type="Pfam" id="PF03793">
    <property type="entry name" value="PASTA"/>
    <property type="match status" value="1"/>
</dbReference>
<dbReference type="PANTHER" id="PTHR32282:SF33">
    <property type="entry name" value="PEPTIDOGLYCAN GLYCOSYLTRANSFERASE"/>
    <property type="match status" value="1"/>
</dbReference>
<comment type="similarity">
    <text evidence="2">In the N-terminal section; belongs to the glycosyltransferase 51 family.</text>
</comment>
<dbReference type="SUPFAM" id="SSF53955">
    <property type="entry name" value="Lysozyme-like"/>
    <property type="match status" value="1"/>
</dbReference>
<dbReference type="InterPro" id="IPR001264">
    <property type="entry name" value="Glyco_trans_51"/>
</dbReference>
<evidence type="ECO:0000256" key="10">
    <source>
        <dbReference type="ARBA" id="ARBA00023268"/>
    </source>
</evidence>
<proteinExistence type="inferred from homology"/>